<sequence length="246" mass="27682">MLKNSYVVWEGASLIDGSPIALILTGFVNYSSNRKTGRVLQSWILQQNILPTEAAKKGLDQGICAECPMKLSQTGACYVNLAPVNQIYRKHFAGTYSKLSANEIEVFKRYRYPLRIGSYGDPTAVPFDVWEPIIRASSGHTGYTHLWNSNECDPRWKKYLMASVHSESEARIAQKLGWRTFRIITPDAPLSENEILCRHTEDDAIRCEACLLCDGASSKPNIADIVHGLKWKISNFKKYSELNCST</sequence>
<accession>A0A1Z4M298</accession>
<reference evidence="1 2" key="1">
    <citation type="submission" date="2017-06" db="EMBL/GenBank/DDBJ databases">
        <title>Genome sequencing of cyanobaciteial culture collection at National Institute for Environmental Studies (NIES).</title>
        <authorList>
            <person name="Hirose Y."/>
            <person name="Shimura Y."/>
            <person name="Fujisawa T."/>
            <person name="Nakamura Y."/>
            <person name="Kawachi M."/>
        </authorList>
    </citation>
    <scope>NUCLEOTIDE SEQUENCE [LARGE SCALE GENOMIC DNA]</scope>
    <source>
        <strain evidence="1 2">NIES-267</strain>
        <plasmid evidence="2">Plasmid1 dna</plasmid>
    </source>
</reference>
<dbReference type="AlphaFoldDB" id="A0A1Z4M298"/>
<keyword evidence="2" id="KW-1185">Reference proteome</keyword>
<name>A0A1Z4M298_9CYAN</name>
<gene>
    <name evidence="1" type="ORF">NIES267_71480</name>
</gene>
<evidence type="ECO:0000313" key="1">
    <source>
        <dbReference type="EMBL" id="BAY87624.1"/>
    </source>
</evidence>
<geneLocation type="plasmid" evidence="2">
    <name>Plasmid1 dna</name>
</geneLocation>
<evidence type="ECO:0000313" key="2">
    <source>
        <dbReference type="Proteomes" id="UP000218418"/>
    </source>
</evidence>
<dbReference type="OrthoDB" id="507354at2"/>
<dbReference type="Proteomes" id="UP000218418">
    <property type="component" value="Plasmid plasmid1"/>
</dbReference>
<keyword evidence="1" id="KW-0614">Plasmid</keyword>
<proteinExistence type="predicted"/>
<dbReference type="EMBL" id="AP018228">
    <property type="protein sequence ID" value="BAY87624.1"/>
    <property type="molecule type" value="Genomic_DNA"/>
</dbReference>
<organism evidence="1 2">
    <name type="scientific">Calothrix parasitica NIES-267</name>
    <dbReference type="NCBI Taxonomy" id="1973488"/>
    <lineage>
        <taxon>Bacteria</taxon>
        <taxon>Bacillati</taxon>
        <taxon>Cyanobacteriota</taxon>
        <taxon>Cyanophyceae</taxon>
        <taxon>Nostocales</taxon>
        <taxon>Calotrichaceae</taxon>
        <taxon>Calothrix</taxon>
    </lineage>
</organism>
<protein>
    <submittedName>
        <fullName evidence="1">Uncharacterized protein</fullName>
    </submittedName>
</protein>